<gene>
    <name evidence="1" type="ORF">J7561_08990</name>
</gene>
<dbReference type="AlphaFoldDB" id="A0AB35C179"/>
<proteinExistence type="predicted"/>
<evidence type="ECO:0000313" key="2">
    <source>
        <dbReference type="Proteomes" id="UP000680020"/>
    </source>
</evidence>
<accession>A0AB35C179</accession>
<comment type="caution">
    <text evidence="1">The sequence shown here is derived from an EMBL/GenBank/DDBJ whole genome shotgun (WGS) entry which is preliminary data.</text>
</comment>
<reference evidence="1" key="1">
    <citation type="submission" date="2021-03" db="EMBL/GenBank/DDBJ databases">
        <title>Identification and antibiotic profiling of Wohlfahrtiimonas chitiniclastica, an underestimated human pathogen.</title>
        <authorList>
            <person name="Kopf A."/>
            <person name="Bunk B."/>
            <person name="Coldewey S."/>
            <person name="Gunzer F."/>
            <person name="Riedel T."/>
            <person name="Schroettner P."/>
        </authorList>
    </citation>
    <scope>NUCLEOTIDE SEQUENCE</scope>
    <source>
        <strain evidence="1">DSM 100917</strain>
    </source>
</reference>
<sequence length="332" mass="37781">MSTVLFIIPCLTNRLPKAWSSNIASVALDGAYEKFLRLSTSHKTHHHTIKDALDTYLHLPDNVAWARCGLDASGIRVRSNNWFKLTLLTKVGPTALRGHMVQKMAEDFAHHFSFAEDSIVTTGGDWFISLKQHNQVTSTLLWKITPQDRDSGSYGLSGEDAAYWQEQFINAQQWLKTYSYNRLRMRQKYDPIVDFWPWGNGGEHAFNRQEIEYSAIFSDSAIVRGVGNAAGLSYFPLRNSTADFSQMVHNHPNICVVDDRLVSKVSDNDILGWLDARTQIANMLLAPTLAAVDQGLIQNVIIDTVDGERFIYNKKFKFVLIRPKFTYRYLAE</sequence>
<protein>
    <submittedName>
        <fullName evidence="1">Uncharacterized protein</fullName>
    </submittedName>
</protein>
<dbReference type="RefSeq" id="WP_213404271.1">
    <property type="nucleotide sequence ID" value="NZ_JAGIBT010000012.1"/>
</dbReference>
<name>A0AB35C179_9GAMM</name>
<dbReference type="Proteomes" id="UP000680020">
    <property type="component" value="Unassembled WGS sequence"/>
</dbReference>
<dbReference type="EMBL" id="JAGIBU010000010">
    <property type="protein sequence ID" value="MBS7825335.1"/>
    <property type="molecule type" value="Genomic_DNA"/>
</dbReference>
<evidence type="ECO:0000313" key="1">
    <source>
        <dbReference type="EMBL" id="MBS7825335.1"/>
    </source>
</evidence>
<organism evidence="1 2">
    <name type="scientific">Wohlfahrtiimonas chitiniclastica</name>
    <dbReference type="NCBI Taxonomy" id="400946"/>
    <lineage>
        <taxon>Bacteria</taxon>
        <taxon>Pseudomonadati</taxon>
        <taxon>Pseudomonadota</taxon>
        <taxon>Gammaproteobacteria</taxon>
        <taxon>Cardiobacteriales</taxon>
        <taxon>Ignatzschineriaceae</taxon>
        <taxon>Wohlfahrtiimonas</taxon>
    </lineage>
</organism>